<organism evidence="2 3">
    <name type="scientific">Halalkalibacter alkaliphilus</name>
    <dbReference type="NCBI Taxonomy" id="2917993"/>
    <lineage>
        <taxon>Bacteria</taxon>
        <taxon>Bacillati</taxon>
        <taxon>Bacillota</taxon>
        <taxon>Bacilli</taxon>
        <taxon>Bacillales</taxon>
        <taxon>Bacillaceae</taxon>
        <taxon>Halalkalibacter</taxon>
    </lineage>
</organism>
<dbReference type="SUPFAM" id="SSF47406">
    <property type="entry name" value="SinR repressor dimerisation domain-like"/>
    <property type="match status" value="1"/>
</dbReference>
<dbReference type="GO" id="GO:0006355">
    <property type="term" value="P:regulation of DNA-templated transcription"/>
    <property type="evidence" value="ECO:0007669"/>
    <property type="project" value="InterPro"/>
</dbReference>
<dbReference type="Pfam" id="PF08671">
    <property type="entry name" value="SinI"/>
    <property type="match status" value="1"/>
</dbReference>
<dbReference type="PROSITE" id="PS51500">
    <property type="entry name" value="SIN"/>
    <property type="match status" value="1"/>
</dbReference>
<dbReference type="InterPro" id="IPR036281">
    <property type="entry name" value="SinR/SinI_dimer_dom_sf"/>
</dbReference>
<dbReference type="InterPro" id="IPR010981">
    <property type="entry name" value="SinR/SinI_dimer_dom"/>
</dbReference>
<name>A0A9X2I4K7_9BACI</name>
<feature type="domain" description="Sin" evidence="1">
    <location>
        <begin position="2"/>
        <end position="40"/>
    </location>
</feature>
<dbReference type="GO" id="GO:0046983">
    <property type="term" value="F:protein dimerization activity"/>
    <property type="evidence" value="ECO:0007669"/>
    <property type="project" value="InterPro"/>
</dbReference>
<accession>A0A9X2I4K7</accession>
<gene>
    <name evidence="2" type="ORF">MF646_10500</name>
</gene>
<comment type="caution">
    <text evidence="2">The sequence shown here is derived from an EMBL/GenBank/DDBJ whole genome shotgun (WGS) entry which is preliminary data.</text>
</comment>
<dbReference type="Proteomes" id="UP001139150">
    <property type="component" value="Unassembled WGS sequence"/>
</dbReference>
<dbReference type="EMBL" id="JAKRYL010000009">
    <property type="protein sequence ID" value="MCL7747548.1"/>
    <property type="molecule type" value="Genomic_DNA"/>
</dbReference>
<keyword evidence="3" id="KW-1185">Reference proteome</keyword>
<sequence>MNPLNNQSDKLDHEWLMLIEEAKKLGLSVEEVRNFLKLQAVHLAKE</sequence>
<proteinExistence type="predicted"/>
<evidence type="ECO:0000259" key="1">
    <source>
        <dbReference type="PROSITE" id="PS51500"/>
    </source>
</evidence>
<dbReference type="AlphaFoldDB" id="A0A9X2I4K7"/>
<protein>
    <submittedName>
        <fullName evidence="2">Anti-repressor SinI family protein</fullName>
    </submittedName>
</protein>
<evidence type="ECO:0000313" key="3">
    <source>
        <dbReference type="Proteomes" id="UP001139150"/>
    </source>
</evidence>
<evidence type="ECO:0000313" key="2">
    <source>
        <dbReference type="EMBL" id="MCL7747548.1"/>
    </source>
</evidence>
<reference evidence="2" key="1">
    <citation type="submission" date="2022-02" db="EMBL/GenBank/DDBJ databases">
        <title>Halalkalibacter sp. nov. isolated from Lonar Lake, India.</title>
        <authorList>
            <person name="Joshi A."/>
            <person name="Thite S."/>
            <person name="Lodha T."/>
        </authorList>
    </citation>
    <scope>NUCLEOTIDE SEQUENCE</scope>
    <source>
        <strain evidence="2">MEB205</strain>
    </source>
</reference>